<sequence length="268" mass="27644">MTHTLGIHGGEDVVSKTNAKVFIVTGGLGGIGSSTARLLTESGAHVVLTDVVETGGAAFAAELSAGGPEAFFVQADLAEEDEVRALVESTVERFGRLDGAFNNAGVAQNEKPLVDLTTDDFLRVMRVNVLGTFHCLKHQMRAMAGGGSIVNTSSGLGVMALPNRAEYIASKHAVCGLTRAAAVEGGPLGIRVNAILPGSIRTPMAEAVFGSTESAAYVERAASLHLLGRPGESVEIGHAARWLLSDEASFVTGALIPVEGGLTAGRRL</sequence>
<dbReference type="CDD" id="cd05233">
    <property type="entry name" value="SDR_c"/>
    <property type="match status" value="1"/>
</dbReference>
<evidence type="ECO:0000259" key="4">
    <source>
        <dbReference type="SMART" id="SM00822"/>
    </source>
</evidence>
<proteinExistence type="inferred from homology"/>
<dbReference type="PRINTS" id="PR00081">
    <property type="entry name" value="GDHRDH"/>
</dbReference>
<dbReference type="Pfam" id="PF13561">
    <property type="entry name" value="adh_short_C2"/>
    <property type="match status" value="1"/>
</dbReference>
<organism evidence="5 6">
    <name type="scientific">Acrocarpospora macrocephala</name>
    <dbReference type="NCBI Taxonomy" id="150177"/>
    <lineage>
        <taxon>Bacteria</taxon>
        <taxon>Bacillati</taxon>
        <taxon>Actinomycetota</taxon>
        <taxon>Actinomycetes</taxon>
        <taxon>Streptosporangiales</taxon>
        <taxon>Streptosporangiaceae</taxon>
        <taxon>Acrocarpospora</taxon>
    </lineage>
</organism>
<keyword evidence="6" id="KW-1185">Reference proteome</keyword>
<dbReference type="SUPFAM" id="SSF51735">
    <property type="entry name" value="NAD(P)-binding Rossmann-fold domains"/>
    <property type="match status" value="1"/>
</dbReference>
<protein>
    <submittedName>
        <fullName evidence="5">Short chain dehydrogenase</fullName>
    </submittedName>
</protein>
<dbReference type="EMBL" id="BLAE01000003">
    <property type="protein sequence ID" value="GES06539.1"/>
    <property type="molecule type" value="Genomic_DNA"/>
</dbReference>
<evidence type="ECO:0000256" key="1">
    <source>
        <dbReference type="ARBA" id="ARBA00006484"/>
    </source>
</evidence>
<dbReference type="FunFam" id="3.40.50.720:FF:000084">
    <property type="entry name" value="Short-chain dehydrogenase reductase"/>
    <property type="match status" value="1"/>
</dbReference>
<dbReference type="Proteomes" id="UP000331127">
    <property type="component" value="Unassembled WGS sequence"/>
</dbReference>
<dbReference type="InterPro" id="IPR002347">
    <property type="entry name" value="SDR_fam"/>
</dbReference>
<name>A0A5M3WDZ1_9ACTN</name>
<comment type="caution">
    <text evidence="5">The sequence shown here is derived from an EMBL/GenBank/DDBJ whole genome shotgun (WGS) entry which is preliminary data.</text>
</comment>
<evidence type="ECO:0000256" key="3">
    <source>
        <dbReference type="ARBA" id="ARBA00023027"/>
    </source>
</evidence>
<reference evidence="5 6" key="1">
    <citation type="submission" date="2019-10" db="EMBL/GenBank/DDBJ databases">
        <title>Whole genome shotgun sequence of Acrocarpospora macrocephala NBRC 16266.</title>
        <authorList>
            <person name="Ichikawa N."/>
            <person name="Kimura A."/>
            <person name="Kitahashi Y."/>
            <person name="Komaki H."/>
            <person name="Oguchi A."/>
        </authorList>
    </citation>
    <scope>NUCLEOTIDE SEQUENCE [LARGE SCALE GENOMIC DNA]</scope>
    <source>
        <strain evidence="5 6">NBRC 16266</strain>
    </source>
</reference>
<dbReference type="Gene3D" id="3.40.50.720">
    <property type="entry name" value="NAD(P)-binding Rossmann-like Domain"/>
    <property type="match status" value="1"/>
</dbReference>
<gene>
    <name evidence="5" type="ORF">Amac_001340</name>
</gene>
<evidence type="ECO:0000313" key="6">
    <source>
        <dbReference type="Proteomes" id="UP000331127"/>
    </source>
</evidence>
<dbReference type="PRINTS" id="PR00080">
    <property type="entry name" value="SDRFAMILY"/>
</dbReference>
<accession>A0A5M3WDZ1</accession>
<dbReference type="InterPro" id="IPR057326">
    <property type="entry name" value="KR_dom"/>
</dbReference>
<feature type="domain" description="Ketoreductase" evidence="4">
    <location>
        <begin position="20"/>
        <end position="198"/>
    </location>
</feature>
<comment type="similarity">
    <text evidence="1">Belongs to the short-chain dehydrogenases/reductases (SDR) family.</text>
</comment>
<evidence type="ECO:0000313" key="5">
    <source>
        <dbReference type="EMBL" id="GES06539.1"/>
    </source>
</evidence>
<dbReference type="PANTHER" id="PTHR24321:SF8">
    <property type="entry name" value="ESTRADIOL 17-BETA-DEHYDROGENASE 8-RELATED"/>
    <property type="match status" value="1"/>
</dbReference>
<dbReference type="AlphaFoldDB" id="A0A5M3WDZ1"/>
<dbReference type="GO" id="GO:0016491">
    <property type="term" value="F:oxidoreductase activity"/>
    <property type="evidence" value="ECO:0007669"/>
    <property type="project" value="UniProtKB-KW"/>
</dbReference>
<keyword evidence="3" id="KW-0520">NAD</keyword>
<dbReference type="SMART" id="SM00822">
    <property type="entry name" value="PKS_KR"/>
    <property type="match status" value="1"/>
</dbReference>
<dbReference type="InterPro" id="IPR036291">
    <property type="entry name" value="NAD(P)-bd_dom_sf"/>
</dbReference>
<keyword evidence="2" id="KW-0560">Oxidoreductase</keyword>
<dbReference type="PANTHER" id="PTHR24321">
    <property type="entry name" value="DEHYDROGENASES, SHORT CHAIN"/>
    <property type="match status" value="1"/>
</dbReference>
<evidence type="ECO:0000256" key="2">
    <source>
        <dbReference type="ARBA" id="ARBA00023002"/>
    </source>
</evidence>